<comment type="caution">
    <text evidence="2">The sequence shown here is derived from an EMBL/GenBank/DDBJ whole genome shotgun (WGS) entry which is preliminary data.</text>
</comment>
<dbReference type="EMBL" id="BSRL01000003">
    <property type="protein sequence ID" value="GLV69521.1"/>
    <property type="molecule type" value="Genomic_DNA"/>
</dbReference>
<accession>A0AAI9KZS3</accession>
<evidence type="ECO:0000313" key="4">
    <source>
        <dbReference type="Proteomes" id="UP001165145"/>
    </source>
</evidence>
<evidence type="ECO:0000313" key="2">
    <source>
        <dbReference type="EMBL" id="GLV69521.1"/>
    </source>
</evidence>
<reference evidence="1" key="1">
    <citation type="submission" date="2022-06" db="EMBL/GenBank/DDBJ databases">
        <title>Draft genome sequences of Pectobacterium carotovorum subsp. carotovorum str. NBRC12380.</title>
        <authorList>
            <person name="Wakabayashi Y."/>
            <person name="Kojima K."/>
        </authorList>
    </citation>
    <scope>NUCLEOTIDE SEQUENCE</scope>
    <source>
        <strain evidence="1">NBRC 12380</strain>
    </source>
</reference>
<protein>
    <submittedName>
        <fullName evidence="2">Uncharacterized protein</fullName>
    </submittedName>
</protein>
<name>A0AAI9KZS3_PECCC</name>
<dbReference type="Proteomes" id="UP001058167">
    <property type="component" value="Unassembled WGS sequence"/>
</dbReference>
<keyword evidence="3" id="KW-1185">Reference proteome</keyword>
<evidence type="ECO:0000313" key="3">
    <source>
        <dbReference type="Proteomes" id="UP001058167"/>
    </source>
</evidence>
<evidence type="ECO:0000313" key="1">
    <source>
        <dbReference type="EMBL" id="GKX47074.1"/>
    </source>
</evidence>
<reference evidence="2" key="2">
    <citation type="submission" date="2023-02" db="EMBL/GenBank/DDBJ databases">
        <title>Pectobacterium carotovorum subsp. carotovorum NBRC 12380.</title>
        <authorList>
            <person name="Ichikawa N."/>
            <person name="Sato H."/>
            <person name="Tonouchi N."/>
        </authorList>
    </citation>
    <scope>NUCLEOTIDE SEQUENCE</scope>
    <source>
        <strain evidence="2">NBRC 12380</strain>
    </source>
</reference>
<dbReference type="RefSeq" id="WP_201878612.1">
    <property type="nucleotide sequence ID" value="NZ_BRLF01000003.1"/>
</dbReference>
<dbReference type="Proteomes" id="UP001165145">
    <property type="component" value="Unassembled WGS sequence"/>
</dbReference>
<dbReference type="EMBL" id="BRLF01000003">
    <property type="protein sequence ID" value="GKX47074.1"/>
    <property type="molecule type" value="Genomic_DNA"/>
</dbReference>
<sequence length="112" mass="12620">MMNKGSKIKTLSSKTYGFNKVQEDEFRRLVTEVAAQGFSTSGQVSQYIVRNKLGNQYQNISGILEMKKAGDVWDFKGGFPTQIYARLCQELHLEDNGSIARPGKFTSFKDSK</sequence>
<organism evidence="2 4">
    <name type="scientific">Pectobacterium carotovorum subsp. carotovorum</name>
    <name type="common">Erwinia carotovora subsp. carotovora</name>
    <dbReference type="NCBI Taxonomy" id="555"/>
    <lineage>
        <taxon>Bacteria</taxon>
        <taxon>Pseudomonadati</taxon>
        <taxon>Pseudomonadota</taxon>
        <taxon>Gammaproteobacteria</taxon>
        <taxon>Enterobacterales</taxon>
        <taxon>Pectobacteriaceae</taxon>
        <taxon>Pectobacterium</taxon>
    </lineage>
</organism>
<gene>
    <name evidence="2" type="ORF">Pcaca03_19650</name>
    <name evidence="1" type="ORF">SOASR016_18260</name>
</gene>
<proteinExistence type="predicted"/>
<dbReference type="AlphaFoldDB" id="A0AAI9KZS3"/>